<protein>
    <submittedName>
        <fullName evidence="1">Uncharacterized protein</fullName>
    </submittedName>
</protein>
<reference evidence="1" key="1">
    <citation type="submission" date="2020-05" db="EMBL/GenBank/DDBJ databases">
        <title>Phylogenomic resolution of chytrid fungi.</title>
        <authorList>
            <person name="Stajich J.E."/>
            <person name="Amses K."/>
            <person name="Simmons R."/>
            <person name="Seto K."/>
            <person name="Myers J."/>
            <person name="Bonds A."/>
            <person name="Quandt C.A."/>
            <person name="Barry K."/>
            <person name="Liu P."/>
            <person name="Grigoriev I."/>
            <person name="Longcore J.E."/>
            <person name="James T.Y."/>
        </authorList>
    </citation>
    <scope>NUCLEOTIDE SEQUENCE</scope>
    <source>
        <strain evidence="1">JEL0513</strain>
    </source>
</reference>
<accession>A0AAD5SYU0</accession>
<sequence length="427" mass="47593">MIVQLREMEQRSRFAATPIVSATFFRGEAPVAVIRSRVGEILLANPWLAGHLEHVNFADTSTPVNLHVPDVNNINIDDYVTVAASDTISFSSIDDPKTIFDKVHSELPHICKELPRRRLAAEKSRLFNITIAVPASSTSNDALEFALIMSMSHIIADGHTYGAVFMMIDPTRPIVAMDPVRAVKILQPALELAPDALVVLNSVSFWLRFAVSTAIHFVWSLVVRGRGIQSVPQFRRVNAEFICEQKKLYKEQQPASPVSTNDVIASWFLRAANATLGSVTVNLRGRVRSLGSLLAGNYSTSILFEAADVVTPALIRKAFSSPPYLRRRGLGPDAPLIKVPWFRRFSYALVTNVSTLYEEIRFENCELLFNLPLMKWSTPNNLKLCFVFYYKKNEIGIMTNDEDAVAAYDGSVLEPLELNSEIKIAVL</sequence>
<keyword evidence="2" id="KW-1185">Reference proteome</keyword>
<proteinExistence type="predicted"/>
<name>A0AAD5SYU0_9FUNG</name>
<dbReference type="AlphaFoldDB" id="A0AAD5SYU0"/>
<dbReference type="EMBL" id="JADGJH010001025">
    <property type="protein sequence ID" value="KAJ3119784.1"/>
    <property type="molecule type" value="Genomic_DNA"/>
</dbReference>
<comment type="caution">
    <text evidence="1">The sequence shown here is derived from an EMBL/GenBank/DDBJ whole genome shotgun (WGS) entry which is preliminary data.</text>
</comment>
<dbReference type="Proteomes" id="UP001211907">
    <property type="component" value="Unassembled WGS sequence"/>
</dbReference>
<evidence type="ECO:0000313" key="1">
    <source>
        <dbReference type="EMBL" id="KAJ3119784.1"/>
    </source>
</evidence>
<gene>
    <name evidence="1" type="ORF">HK100_000158</name>
</gene>
<evidence type="ECO:0000313" key="2">
    <source>
        <dbReference type="Proteomes" id="UP001211907"/>
    </source>
</evidence>
<organism evidence="1 2">
    <name type="scientific">Physocladia obscura</name>
    <dbReference type="NCBI Taxonomy" id="109957"/>
    <lineage>
        <taxon>Eukaryota</taxon>
        <taxon>Fungi</taxon>
        <taxon>Fungi incertae sedis</taxon>
        <taxon>Chytridiomycota</taxon>
        <taxon>Chytridiomycota incertae sedis</taxon>
        <taxon>Chytridiomycetes</taxon>
        <taxon>Chytridiales</taxon>
        <taxon>Chytriomycetaceae</taxon>
        <taxon>Physocladia</taxon>
    </lineage>
</organism>